<keyword evidence="2" id="KW-1185">Reference proteome</keyword>
<reference evidence="1 2" key="1">
    <citation type="journal article" date="2016" name="Front. Microbiol.">
        <title>Single-Cell (Meta-)Genomics of a Dimorphic Candidatus Thiomargarita nelsonii Reveals Genomic Plasticity.</title>
        <authorList>
            <person name="Flood B.E."/>
            <person name="Fliss P."/>
            <person name="Jones D.S."/>
            <person name="Dick G.J."/>
            <person name="Jain S."/>
            <person name="Kaster A.K."/>
            <person name="Winkel M."/>
            <person name="Mussmann M."/>
            <person name="Bailey J."/>
        </authorList>
    </citation>
    <scope>NUCLEOTIDE SEQUENCE [LARGE SCALE GENOMIC DNA]</scope>
    <source>
        <strain evidence="1">Hydrate Ridge</strain>
    </source>
</reference>
<sequence length="156" mass="17175">MQQLSSAATSLNQVNPAIKTVLPQLVGLTVLDIGGGKYDANKIYATGLGVKLYIYDKFNRSEAENAEALACHPNAIVCNNVLNVIDDGQAMRNLIALCVSYQVPSYFMVHEGDKSGISGISKKGCWQRNWKMADYVPILKKYFRQVVCKGKLIVCQ</sequence>
<proteinExistence type="predicted"/>
<name>A0A4E0QPI5_9GAMM</name>
<evidence type="ECO:0000313" key="2">
    <source>
        <dbReference type="Proteomes" id="UP000030428"/>
    </source>
</evidence>
<comment type="caution">
    <text evidence="1">The sequence shown here is derived from an EMBL/GenBank/DDBJ whole genome shotgun (WGS) entry which is preliminary data.</text>
</comment>
<protein>
    <submittedName>
        <fullName evidence="1">Uncharacterized protein</fullName>
    </submittedName>
</protein>
<organism evidence="1 2">
    <name type="scientific">Candidatus Thiomargarita nelsonii</name>
    <dbReference type="NCBI Taxonomy" id="1003181"/>
    <lineage>
        <taxon>Bacteria</taxon>
        <taxon>Pseudomonadati</taxon>
        <taxon>Pseudomonadota</taxon>
        <taxon>Gammaproteobacteria</taxon>
        <taxon>Thiotrichales</taxon>
        <taxon>Thiotrichaceae</taxon>
        <taxon>Thiomargarita</taxon>
    </lineage>
</organism>
<dbReference type="Proteomes" id="UP000030428">
    <property type="component" value="Unassembled WGS sequence"/>
</dbReference>
<gene>
    <name evidence="1" type="ORF">PN36_17210</name>
</gene>
<evidence type="ECO:0000313" key="1">
    <source>
        <dbReference type="EMBL" id="TGO02893.1"/>
    </source>
</evidence>
<dbReference type="EMBL" id="JSZA02000065">
    <property type="protein sequence ID" value="TGO02893.1"/>
    <property type="molecule type" value="Genomic_DNA"/>
</dbReference>
<accession>A0A4E0QPI5</accession>
<dbReference type="AlphaFoldDB" id="A0A4E0QPI5"/>